<evidence type="ECO:0000313" key="3">
    <source>
        <dbReference type="EMBL" id="MBW4659905.1"/>
    </source>
</evidence>
<evidence type="ECO:0000313" key="4">
    <source>
        <dbReference type="Proteomes" id="UP000757435"/>
    </source>
</evidence>
<reference evidence="3" key="1">
    <citation type="submission" date="2021-05" db="EMBL/GenBank/DDBJ databases">
        <authorList>
            <person name="Pietrasiak N."/>
            <person name="Ward R."/>
            <person name="Stajich J.E."/>
            <person name="Kurbessoian T."/>
        </authorList>
    </citation>
    <scope>NUCLEOTIDE SEQUENCE</scope>
    <source>
        <strain evidence="3">UHER 2000/2452</strain>
    </source>
</reference>
<evidence type="ECO:0000259" key="2">
    <source>
        <dbReference type="PROSITE" id="PS51913"/>
    </source>
</evidence>
<dbReference type="InterPro" id="IPR007759">
    <property type="entry name" value="Asxl_HARE-HTH"/>
</dbReference>
<accession>A0A951QCG3</accession>
<dbReference type="AlphaFoldDB" id="A0A951QCG3"/>
<protein>
    <submittedName>
        <fullName evidence="3">Winged helix-turn-helix domain-containing protein</fullName>
    </submittedName>
</protein>
<sequence length="81" mass="9194">MEKRTIAEAAIEVLKEAKQPMTAAEITQVILNKGLYSFNTKDPRAMVRGAIERRCEGVDRKNSTGIRLFKKLPDNKYQLKA</sequence>
<dbReference type="GO" id="GO:0006355">
    <property type="term" value="P:regulation of DNA-templated transcription"/>
    <property type="evidence" value="ECO:0007669"/>
    <property type="project" value="InterPro"/>
</dbReference>
<dbReference type="PROSITE" id="PS51913">
    <property type="entry name" value="HTH_HARE"/>
    <property type="match status" value="1"/>
</dbReference>
<dbReference type="Proteomes" id="UP000757435">
    <property type="component" value="Unassembled WGS sequence"/>
</dbReference>
<gene>
    <name evidence="3" type="ORF">KME15_14610</name>
</gene>
<organism evidence="3 4">
    <name type="scientific">Drouetiella hepatica Uher 2000/2452</name>
    <dbReference type="NCBI Taxonomy" id="904376"/>
    <lineage>
        <taxon>Bacteria</taxon>
        <taxon>Bacillati</taxon>
        <taxon>Cyanobacteriota</taxon>
        <taxon>Cyanophyceae</taxon>
        <taxon>Oculatellales</taxon>
        <taxon>Oculatellaceae</taxon>
        <taxon>Drouetiella</taxon>
    </lineage>
</organism>
<feature type="domain" description="HTH HARE-type" evidence="2">
    <location>
        <begin position="4"/>
        <end position="81"/>
    </location>
</feature>
<evidence type="ECO:0000256" key="1">
    <source>
        <dbReference type="ARBA" id="ARBA00023163"/>
    </source>
</evidence>
<reference evidence="3" key="2">
    <citation type="journal article" date="2022" name="Microbiol. Resour. Announc.">
        <title>Metagenome Sequencing to Explore Phylogenomics of Terrestrial Cyanobacteria.</title>
        <authorList>
            <person name="Ward R.D."/>
            <person name="Stajich J.E."/>
            <person name="Johansen J.R."/>
            <person name="Huntemann M."/>
            <person name="Clum A."/>
            <person name="Foster B."/>
            <person name="Foster B."/>
            <person name="Roux S."/>
            <person name="Palaniappan K."/>
            <person name="Varghese N."/>
            <person name="Mukherjee S."/>
            <person name="Reddy T.B.K."/>
            <person name="Daum C."/>
            <person name="Copeland A."/>
            <person name="Chen I.A."/>
            <person name="Ivanova N.N."/>
            <person name="Kyrpides N.C."/>
            <person name="Shapiro N."/>
            <person name="Eloe-Fadrosh E.A."/>
            <person name="Pietrasiak N."/>
        </authorList>
    </citation>
    <scope>NUCLEOTIDE SEQUENCE</scope>
    <source>
        <strain evidence="3">UHER 2000/2452</strain>
    </source>
</reference>
<comment type="caution">
    <text evidence="3">The sequence shown here is derived from an EMBL/GenBank/DDBJ whole genome shotgun (WGS) entry which is preliminary data.</text>
</comment>
<dbReference type="Pfam" id="PF05066">
    <property type="entry name" value="HARE-HTH"/>
    <property type="match status" value="1"/>
</dbReference>
<dbReference type="EMBL" id="JAHHHD010000016">
    <property type="protein sequence ID" value="MBW4659905.1"/>
    <property type="molecule type" value="Genomic_DNA"/>
</dbReference>
<proteinExistence type="predicted"/>
<keyword evidence="1" id="KW-0804">Transcription</keyword>
<name>A0A951QCG3_9CYAN</name>